<evidence type="ECO:0000256" key="13">
    <source>
        <dbReference type="ARBA" id="ARBA00037785"/>
    </source>
</evidence>
<dbReference type="InterPro" id="IPR000175">
    <property type="entry name" value="Na/ntran_symport"/>
</dbReference>
<evidence type="ECO:0000256" key="1">
    <source>
        <dbReference type="ARBA" id="ARBA00004141"/>
    </source>
</evidence>
<comment type="subcellular location">
    <subcellularLocation>
        <location evidence="1">Membrane</location>
        <topology evidence="1">Multi-pass membrane protein</topology>
    </subcellularLocation>
</comment>
<keyword evidence="4 15" id="KW-0812">Transmembrane</keyword>
<dbReference type="InterPro" id="IPR037272">
    <property type="entry name" value="SNS_sf"/>
</dbReference>
<evidence type="ECO:0000256" key="4">
    <source>
        <dbReference type="ARBA" id="ARBA00022692"/>
    </source>
</evidence>
<dbReference type="PANTHER" id="PTHR11616:SF321">
    <property type="entry name" value="SODIUM-DEPENDENT NUTRIENT AMINO ACID TRANSPORTER 1-RELATED"/>
    <property type="match status" value="1"/>
</dbReference>
<evidence type="ECO:0000256" key="7">
    <source>
        <dbReference type="ARBA" id="ARBA00022989"/>
    </source>
</evidence>
<dbReference type="PROSITE" id="PS00754">
    <property type="entry name" value="NA_NEUROTRAN_SYMP_2"/>
    <property type="match status" value="1"/>
</dbReference>
<proteinExistence type="inferred from homology"/>
<dbReference type="EMBL" id="LJIJ01007982">
    <property type="protein sequence ID" value="ODM86619.1"/>
    <property type="molecule type" value="Genomic_DNA"/>
</dbReference>
<accession>A0A1D2M0Y0</accession>
<keyword evidence="10 15" id="KW-0472">Membrane</keyword>
<dbReference type="PANTHER" id="PTHR11616">
    <property type="entry name" value="SODIUM/CHLORIDE DEPENDENT TRANSPORTER"/>
    <property type="match status" value="1"/>
</dbReference>
<keyword evidence="3" id="KW-0813">Transport</keyword>
<dbReference type="AlphaFoldDB" id="A0A1D2M0Y0"/>
<keyword evidence="12" id="KW-0739">Sodium transport</keyword>
<evidence type="ECO:0000256" key="12">
    <source>
        <dbReference type="ARBA" id="ARBA00023201"/>
    </source>
</evidence>
<feature type="transmembrane region" description="Helical" evidence="15">
    <location>
        <begin position="128"/>
        <end position="149"/>
    </location>
</feature>
<dbReference type="Proteomes" id="UP000094527">
    <property type="component" value="Unassembled WGS sequence"/>
</dbReference>
<evidence type="ECO:0000256" key="2">
    <source>
        <dbReference type="ARBA" id="ARBA00006459"/>
    </source>
</evidence>
<evidence type="ECO:0000313" key="17">
    <source>
        <dbReference type="Proteomes" id="UP000094527"/>
    </source>
</evidence>
<keyword evidence="7 15" id="KW-1133">Transmembrane helix</keyword>
<dbReference type="GO" id="GO:0015179">
    <property type="term" value="F:L-amino acid transmembrane transporter activity"/>
    <property type="evidence" value="ECO:0007669"/>
    <property type="project" value="TreeGrafter"/>
</dbReference>
<dbReference type="Pfam" id="PF00209">
    <property type="entry name" value="SNF"/>
    <property type="match status" value="1"/>
</dbReference>
<keyword evidence="6" id="KW-0029">Amino-acid transport</keyword>
<reference evidence="16 17" key="1">
    <citation type="journal article" date="2016" name="Genome Biol. Evol.">
        <title>Gene Family Evolution Reflects Adaptation to Soil Environmental Stressors in the Genome of the Collembolan Orchesella cincta.</title>
        <authorList>
            <person name="Faddeeva-Vakhrusheva A."/>
            <person name="Derks M.F."/>
            <person name="Anvar S.Y."/>
            <person name="Agamennone V."/>
            <person name="Suring W."/>
            <person name="Smit S."/>
            <person name="van Straalen N.M."/>
            <person name="Roelofs D."/>
        </authorList>
    </citation>
    <scope>NUCLEOTIDE SEQUENCE [LARGE SCALE GENOMIC DNA]</scope>
    <source>
        <tissue evidence="16">Mixed pool</tissue>
    </source>
</reference>
<dbReference type="GO" id="GO:0005886">
    <property type="term" value="C:plasma membrane"/>
    <property type="evidence" value="ECO:0007669"/>
    <property type="project" value="TreeGrafter"/>
</dbReference>
<evidence type="ECO:0000256" key="6">
    <source>
        <dbReference type="ARBA" id="ARBA00022970"/>
    </source>
</evidence>
<gene>
    <name evidence="16" type="ORF">Ocin01_20063</name>
</gene>
<feature type="non-terminal residue" evidence="16">
    <location>
        <position position="1"/>
    </location>
</feature>
<dbReference type="PROSITE" id="PS50267">
    <property type="entry name" value="NA_NEUROTRAN_SYMP_3"/>
    <property type="match status" value="1"/>
</dbReference>
<sequence>WKCAPFFKGVGYGSMIATMAVLTYYVSIMALTVYYFVASFQKNLPWANCDEKWAGEGNCNGSGSATGQSVPEMFFLREVIKESANIDNGVGTPDWKLSLCLLFSWILIFGTLIRGVHSSGKVGKYTKLFGWGLAAVALLAFPAFGFQAMTKVVATFWPDKFMGSFKPHPSWGPRNPKKRLEWLEFKQARPPMTLLERFRAKQL</sequence>
<comment type="caution">
    <text evidence="16">The sequence shown here is derived from an EMBL/GenBank/DDBJ whole genome shotgun (WGS) entry which is preliminary data.</text>
</comment>
<evidence type="ECO:0000256" key="15">
    <source>
        <dbReference type="SAM" id="Phobius"/>
    </source>
</evidence>
<evidence type="ECO:0000256" key="14">
    <source>
        <dbReference type="ARBA" id="ARBA00040215"/>
    </source>
</evidence>
<dbReference type="GO" id="GO:0089718">
    <property type="term" value="P:amino acid import across plasma membrane"/>
    <property type="evidence" value="ECO:0007669"/>
    <property type="project" value="TreeGrafter"/>
</dbReference>
<evidence type="ECO:0000256" key="9">
    <source>
        <dbReference type="ARBA" id="ARBA00023065"/>
    </source>
</evidence>
<evidence type="ECO:0000256" key="3">
    <source>
        <dbReference type="ARBA" id="ARBA00022448"/>
    </source>
</evidence>
<keyword evidence="5" id="KW-0769">Symport</keyword>
<dbReference type="STRING" id="48709.A0A1D2M0Y0"/>
<comment type="function">
    <text evidence="13">Unusual broad substrate spectrum amino acid:sodium cotransporter that promotes absorption of the D isomers of essential amino acids. Neutral amino acids are the preferred substrates, especially methionine and phenylalanine.</text>
</comment>
<protein>
    <recommendedName>
        <fullName evidence="14">Sodium-dependent nutrient amino acid transporter 1</fullName>
    </recommendedName>
</protein>
<keyword evidence="9" id="KW-0406">Ion transport</keyword>
<dbReference type="SUPFAM" id="SSF161070">
    <property type="entry name" value="SNF-like"/>
    <property type="match status" value="1"/>
</dbReference>
<evidence type="ECO:0000256" key="5">
    <source>
        <dbReference type="ARBA" id="ARBA00022847"/>
    </source>
</evidence>
<dbReference type="GO" id="GO:0005283">
    <property type="term" value="F:amino acid:sodium symporter activity"/>
    <property type="evidence" value="ECO:0007669"/>
    <property type="project" value="TreeGrafter"/>
</dbReference>
<organism evidence="16 17">
    <name type="scientific">Orchesella cincta</name>
    <name type="common">Springtail</name>
    <name type="synonym">Podura cincta</name>
    <dbReference type="NCBI Taxonomy" id="48709"/>
    <lineage>
        <taxon>Eukaryota</taxon>
        <taxon>Metazoa</taxon>
        <taxon>Ecdysozoa</taxon>
        <taxon>Arthropoda</taxon>
        <taxon>Hexapoda</taxon>
        <taxon>Collembola</taxon>
        <taxon>Entomobryomorpha</taxon>
        <taxon>Entomobryoidea</taxon>
        <taxon>Orchesellidae</taxon>
        <taxon>Orchesellinae</taxon>
        <taxon>Orchesella</taxon>
    </lineage>
</organism>
<keyword evidence="11" id="KW-0325">Glycoprotein</keyword>
<evidence type="ECO:0000256" key="11">
    <source>
        <dbReference type="ARBA" id="ARBA00023180"/>
    </source>
</evidence>
<comment type="similarity">
    <text evidence="2">Belongs to the sodium:neurotransmitter symporter (SNF) (TC 2.A.22) family.</text>
</comment>
<evidence type="ECO:0000313" key="16">
    <source>
        <dbReference type="EMBL" id="ODM86619.1"/>
    </source>
</evidence>
<dbReference type="OrthoDB" id="6581954at2759"/>
<keyword evidence="8" id="KW-0915">Sodium</keyword>
<name>A0A1D2M0Y0_ORCCI</name>
<evidence type="ECO:0000256" key="10">
    <source>
        <dbReference type="ARBA" id="ARBA00023136"/>
    </source>
</evidence>
<feature type="transmembrane region" description="Helical" evidence="15">
    <location>
        <begin position="95"/>
        <end position="116"/>
    </location>
</feature>
<keyword evidence="17" id="KW-1185">Reference proteome</keyword>
<evidence type="ECO:0000256" key="8">
    <source>
        <dbReference type="ARBA" id="ARBA00023053"/>
    </source>
</evidence>
<feature type="transmembrane region" description="Helical" evidence="15">
    <location>
        <begin position="12"/>
        <end position="37"/>
    </location>
</feature>